<evidence type="ECO:0000259" key="1">
    <source>
        <dbReference type="SMART" id="SM01321"/>
    </source>
</evidence>
<dbReference type="InterPro" id="IPR036515">
    <property type="entry name" value="Transposase_17_sf"/>
</dbReference>
<dbReference type="AlphaFoldDB" id="A0A7S9DUV0"/>
<accession>A0A7S9DUV0</accession>
<gene>
    <name evidence="2" type="ORF">IT774_08360</name>
</gene>
<dbReference type="GO" id="GO:0006313">
    <property type="term" value="P:DNA transposition"/>
    <property type="evidence" value="ECO:0007669"/>
    <property type="project" value="InterPro"/>
</dbReference>
<sequence>MPLPRKSLISLSQTPYYHCVSRCVRRAFLCGKDKYTGQSYEHRRQWVEDRLLFLGTIFAIDICAYAVMSNHTHVVLHVDRQAACQWSTEQVLERWHRLHKGTVLTNRYLNLTERKGMSTAETDAVKSTAEIYRSRLHDISWFMRLLNEFIARQANKEDNCTGRFWEGRFKSQALLDEAALAACMAYVDLNPVRAGLATTPQGSCHTSIKKRLQAVKQNQQPRGLCPFAEADNPSASSPLPFLLQDYLALVNLTCGQFLPQKSSRGINSASILKNTGLSQAQWHWMVEGVEQQFGTRVSLDLVHKKFSHLNLKAI</sequence>
<dbReference type="Proteomes" id="UP000595095">
    <property type="component" value="Chromosome"/>
</dbReference>
<evidence type="ECO:0000313" key="3">
    <source>
        <dbReference type="Proteomes" id="UP000595095"/>
    </source>
</evidence>
<dbReference type="GO" id="GO:0003677">
    <property type="term" value="F:DNA binding"/>
    <property type="evidence" value="ECO:0007669"/>
    <property type="project" value="InterPro"/>
</dbReference>
<dbReference type="SUPFAM" id="SSF143422">
    <property type="entry name" value="Transposase IS200-like"/>
    <property type="match status" value="1"/>
</dbReference>
<feature type="domain" description="Transposase IS200-like" evidence="1">
    <location>
        <begin position="12"/>
        <end position="190"/>
    </location>
</feature>
<proteinExistence type="predicted"/>
<dbReference type="GO" id="GO:0004803">
    <property type="term" value="F:transposase activity"/>
    <property type="evidence" value="ECO:0007669"/>
    <property type="project" value="InterPro"/>
</dbReference>
<dbReference type="PANTHER" id="PTHR34322">
    <property type="entry name" value="TRANSPOSASE, Y1_TNP DOMAIN-CONTAINING"/>
    <property type="match status" value="1"/>
</dbReference>
<evidence type="ECO:0000313" key="2">
    <source>
        <dbReference type="EMBL" id="QPG04298.1"/>
    </source>
</evidence>
<keyword evidence="3" id="KW-1185">Reference proteome</keyword>
<dbReference type="RefSeq" id="WP_195809394.1">
    <property type="nucleotide sequence ID" value="NZ_CP064795.1"/>
</dbReference>
<dbReference type="SMART" id="SM01321">
    <property type="entry name" value="Y1_Tnp"/>
    <property type="match status" value="1"/>
</dbReference>
<reference evidence="2 3" key="1">
    <citation type="submission" date="2020-11" db="EMBL/GenBank/DDBJ databases">
        <title>Complete genome sequence for Salinimonas sp. strain G2-b.</title>
        <authorList>
            <person name="Park S.-J."/>
        </authorList>
    </citation>
    <scope>NUCLEOTIDE SEQUENCE [LARGE SCALE GENOMIC DNA]</scope>
    <source>
        <strain evidence="2 3">G2-b</strain>
    </source>
</reference>
<name>A0A7S9DUV0_9ALTE</name>
<dbReference type="EMBL" id="CP064795">
    <property type="protein sequence ID" value="QPG04298.1"/>
    <property type="molecule type" value="Genomic_DNA"/>
</dbReference>
<dbReference type="InterPro" id="IPR002686">
    <property type="entry name" value="Transposase_17"/>
</dbReference>
<organism evidence="2 3">
    <name type="scientific">Salinimonas marina</name>
    <dbReference type="NCBI Taxonomy" id="2785918"/>
    <lineage>
        <taxon>Bacteria</taxon>
        <taxon>Pseudomonadati</taxon>
        <taxon>Pseudomonadota</taxon>
        <taxon>Gammaproteobacteria</taxon>
        <taxon>Alteromonadales</taxon>
        <taxon>Alteromonadaceae</taxon>
        <taxon>Alteromonas/Salinimonas group</taxon>
        <taxon>Salinimonas</taxon>
    </lineage>
</organism>
<protein>
    <submittedName>
        <fullName evidence="2">Transposase</fullName>
    </submittedName>
</protein>
<dbReference type="KEGG" id="smaa:IT774_08360"/>
<dbReference type="PANTHER" id="PTHR34322:SF2">
    <property type="entry name" value="TRANSPOSASE IS200-LIKE DOMAIN-CONTAINING PROTEIN"/>
    <property type="match status" value="1"/>
</dbReference>
<dbReference type="Gene3D" id="3.30.70.1290">
    <property type="entry name" value="Transposase IS200-like"/>
    <property type="match status" value="1"/>
</dbReference>